<dbReference type="InterPro" id="IPR013096">
    <property type="entry name" value="Cupin_2"/>
</dbReference>
<accession>A0A975HLN5</accession>
<keyword evidence="4" id="KW-1185">Reference proteome</keyword>
<feature type="signal peptide" evidence="1">
    <location>
        <begin position="1"/>
        <end position="25"/>
    </location>
</feature>
<dbReference type="InterPro" id="IPR011051">
    <property type="entry name" value="RmlC_Cupin_sf"/>
</dbReference>
<dbReference type="EMBL" id="CP072133">
    <property type="protein sequence ID" value="QTH72219.1"/>
    <property type="molecule type" value="Genomic_DNA"/>
</dbReference>
<dbReference type="CDD" id="cd02236">
    <property type="entry name" value="cupin_CV2614-like"/>
    <property type="match status" value="1"/>
</dbReference>
<evidence type="ECO:0000256" key="1">
    <source>
        <dbReference type="SAM" id="SignalP"/>
    </source>
</evidence>
<name>A0A975HLN5_9GAMM</name>
<evidence type="ECO:0000313" key="4">
    <source>
        <dbReference type="Proteomes" id="UP000664904"/>
    </source>
</evidence>
<dbReference type="Gene3D" id="2.60.120.10">
    <property type="entry name" value="Jelly Rolls"/>
    <property type="match status" value="1"/>
</dbReference>
<dbReference type="SUPFAM" id="SSF51182">
    <property type="entry name" value="RmlC-like cupins"/>
    <property type="match status" value="1"/>
</dbReference>
<keyword evidence="1" id="KW-0732">Signal</keyword>
<sequence length="142" mass="15119">MNNLTCATGLAAILFATLSTPLSSAESPIQVSEIVKSTHSWDGTALPAYPQGQPEIRILKFTIAAGATLPLHQHPVINAGVLLKGKLHVEKKSGEVLILNPGDPIVEVIDTWHFGRSIGEEAAEIMVFYAGIEGKPITLKAK</sequence>
<evidence type="ECO:0000313" key="3">
    <source>
        <dbReference type="EMBL" id="QTH72219.1"/>
    </source>
</evidence>
<dbReference type="InterPro" id="IPR014710">
    <property type="entry name" value="RmlC-like_jellyroll"/>
</dbReference>
<protein>
    <submittedName>
        <fullName evidence="3">Cupin domain-containing protein</fullName>
    </submittedName>
</protein>
<dbReference type="KEGG" id="pxi:J5O05_04895"/>
<organism evidence="3 4">
    <name type="scientific">Pseudoalteromonas xiamenensis</name>
    <dbReference type="NCBI Taxonomy" id="882626"/>
    <lineage>
        <taxon>Bacteria</taxon>
        <taxon>Pseudomonadati</taxon>
        <taxon>Pseudomonadota</taxon>
        <taxon>Gammaproteobacteria</taxon>
        <taxon>Alteromonadales</taxon>
        <taxon>Pseudoalteromonadaceae</taxon>
        <taxon>Pseudoalteromonas</taxon>
    </lineage>
</organism>
<gene>
    <name evidence="3" type="ORF">J5O05_04895</name>
</gene>
<feature type="chain" id="PRO_5037100459" evidence="1">
    <location>
        <begin position="26"/>
        <end position="142"/>
    </location>
</feature>
<dbReference type="RefSeq" id="WP_208843841.1">
    <property type="nucleotide sequence ID" value="NZ_CP072133.1"/>
</dbReference>
<dbReference type="Proteomes" id="UP000664904">
    <property type="component" value="Chromosome"/>
</dbReference>
<proteinExistence type="predicted"/>
<dbReference type="AlphaFoldDB" id="A0A975HLN5"/>
<dbReference type="Pfam" id="PF07883">
    <property type="entry name" value="Cupin_2"/>
    <property type="match status" value="1"/>
</dbReference>
<reference evidence="3" key="1">
    <citation type="submission" date="2021-03" db="EMBL/GenBank/DDBJ databases">
        <title>Complete Genome of Pseudoalteromonas xiamenensis STKMTI.2, a new potential marine bacterium producing anti-Vibrio compounds.</title>
        <authorList>
            <person name="Handayani D.P."/>
            <person name="Isnansetyo A."/>
            <person name="Istiqomah I."/>
            <person name="Jumina J."/>
        </authorList>
    </citation>
    <scope>NUCLEOTIDE SEQUENCE</scope>
    <source>
        <strain evidence="3">STKMTI.2</strain>
    </source>
</reference>
<feature type="domain" description="Cupin type-2" evidence="2">
    <location>
        <begin position="61"/>
        <end position="128"/>
    </location>
</feature>
<evidence type="ECO:0000259" key="2">
    <source>
        <dbReference type="Pfam" id="PF07883"/>
    </source>
</evidence>